<dbReference type="Gene3D" id="3.20.20.70">
    <property type="entry name" value="Aldolase class I"/>
    <property type="match status" value="1"/>
</dbReference>
<dbReference type="SUPFAM" id="SSF102114">
    <property type="entry name" value="Radical SAM enzymes"/>
    <property type="match status" value="1"/>
</dbReference>
<dbReference type="SFLD" id="SFLDF00271">
    <property type="entry name" value="lipoyl_synthase"/>
    <property type="match status" value="1"/>
</dbReference>
<keyword evidence="4 9" id="KW-0949">S-adenosyl-L-methionine</keyword>
<dbReference type="GO" id="GO:0051539">
    <property type="term" value="F:4 iron, 4 sulfur cluster binding"/>
    <property type="evidence" value="ECO:0007669"/>
    <property type="project" value="UniProtKB-UniRule"/>
</dbReference>
<evidence type="ECO:0000256" key="7">
    <source>
        <dbReference type="ARBA" id="ARBA00023014"/>
    </source>
</evidence>
<reference evidence="11" key="1">
    <citation type="submission" date="2021-02" db="EMBL/GenBank/DDBJ databases">
        <title>Abyssanaerobacter marinus gen.nov., sp., nov, anaerobic bacterium isolated from the Onnuri vent field of Indian Ocean and suggestion of Mogibacteriaceae fam. nov., and proposal of reclassification of ambiguous this family's genus member.</title>
        <authorList>
            <person name="Kim Y.J."/>
            <person name="Yang J.-A."/>
        </authorList>
    </citation>
    <scope>NUCLEOTIDE SEQUENCE</scope>
    <source>
        <strain evidence="11">DSM 2634</strain>
    </source>
</reference>
<evidence type="ECO:0000256" key="5">
    <source>
        <dbReference type="ARBA" id="ARBA00022723"/>
    </source>
</evidence>
<dbReference type="RefSeq" id="WP_206581948.1">
    <property type="nucleotide sequence ID" value="NZ_JAFJZZ010000002.1"/>
</dbReference>
<dbReference type="SMART" id="SM00729">
    <property type="entry name" value="Elp3"/>
    <property type="match status" value="1"/>
</dbReference>
<dbReference type="EMBL" id="JAFJZZ010000002">
    <property type="protein sequence ID" value="MBN7773112.1"/>
    <property type="molecule type" value="Genomic_DNA"/>
</dbReference>
<dbReference type="GO" id="GO:0046872">
    <property type="term" value="F:metal ion binding"/>
    <property type="evidence" value="ECO:0007669"/>
    <property type="project" value="UniProtKB-KW"/>
</dbReference>
<dbReference type="EC" id="2.8.1.8" evidence="9"/>
<keyword evidence="2 9" id="KW-0963">Cytoplasm</keyword>
<evidence type="ECO:0000256" key="3">
    <source>
        <dbReference type="ARBA" id="ARBA00022679"/>
    </source>
</evidence>
<dbReference type="PANTHER" id="PTHR10949">
    <property type="entry name" value="LIPOYL SYNTHASE"/>
    <property type="match status" value="1"/>
</dbReference>
<dbReference type="PANTHER" id="PTHR10949:SF0">
    <property type="entry name" value="LIPOYL SYNTHASE, MITOCHONDRIAL"/>
    <property type="match status" value="1"/>
</dbReference>
<comment type="subcellular location">
    <subcellularLocation>
        <location evidence="9">Cytoplasm</location>
    </subcellularLocation>
</comment>
<evidence type="ECO:0000256" key="1">
    <source>
        <dbReference type="ARBA" id="ARBA00022485"/>
    </source>
</evidence>
<comment type="similarity">
    <text evidence="9">Belongs to the radical SAM superfamily. Lipoyl synthase family.</text>
</comment>
<evidence type="ECO:0000313" key="11">
    <source>
        <dbReference type="EMBL" id="MBN7773112.1"/>
    </source>
</evidence>
<dbReference type="InterPro" id="IPR013785">
    <property type="entry name" value="Aldolase_TIM"/>
</dbReference>
<feature type="binding site" evidence="9">
    <location>
        <position position="67"/>
    </location>
    <ligand>
        <name>[4Fe-4S] cluster</name>
        <dbReference type="ChEBI" id="CHEBI:49883"/>
        <label>2</label>
        <note>4Fe-4S-S-AdoMet</note>
    </ligand>
</feature>
<comment type="catalytic activity">
    <reaction evidence="8 9">
        <text>[[Fe-S] cluster scaffold protein carrying a second [4Fe-4S](2+) cluster] + N(6)-octanoyl-L-lysyl-[protein] + 2 oxidized [2Fe-2S]-[ferredoxin] + 2 S-adenosyl-L-methionine + 4 H(+) = [[Fe-S] cluster scaffold protein] + N(6)-[(R)-dihydrolipoyl]-L-lysyl-[protein] + 4 Fe(3+) + 2 hydrogen sulfide + 2 5'-deoxyadenosine + 2 L-methionine + 2 reduced [2Fe-2S]-[ferredoxin]</text>
        <dbReference type="Rhea" id="RHEA:16585"/>
        <dbReference type="Rhea" id="RHEA-COMP:9928"/>
        <dbReference type="Rhea" id="RHEA-COMP:10000"/>
        <dbReference type="Rhea" id="RHEA-COMP:10001"/>
        <dbReference type="Rhea" id="RHEA-COMP:10475"/>
        <dbReference type="Rhea" id="RHEA-COMP:14568"/>
        <dbReference type="Rhea" id="RHEA-COMP:14569"/>
        <dbReference type="ChEBI" id="CHEBI:15378"/>
        <dbReference type="ChEBI" id="CHEBI:17319"/>
        <dbReference type="ChEBI" id="CHEBI:29034"/>
        <dbReference type="ChEBI" id="CHEBI:29919"/>
        <dbReference type="ChEBI" id="CHEBI:33722"/>
        <dbReference type="ChEBI" id="CHEBI:33737"/>
        <dbReference type="ChEBI" id="CHEBI:33738"/>
        <dbReference type="ChEBI" id="CHEBI:57844"/>
        <dbReference type="ChEBI" id="CHEBI:59789"/>
        <dbReference type="ChEBI" id="CHEBI:78809"/>
        <dbReference type="ChEBI" id="CHEBI:83100"/>
        <dbReference type="EC" id="2.8.1.8"/>
    </reaction>
</comment>
<feature type="binding site" evidence="9">
    <location>
        <position position="276"/>
    </location>
    <ligand>
        <name>[4Fe-4S] cluster</name>
        <dbReference type="ChEBI" id="CHEBI:49883"/>
        <label>1</label>
    </ligand>
</feature>
<comment type="caution">
    <text evidence="11">The sequence shown here is derived from an EMBL/GenBank/DDBJ whole genome shotgun (WGS) entry which is preliminary data.</text>
</comment>
<keyword evidence="1 9" id="KW-0004">4Fe-4S</keyword>
<protein>
    <recommendedName>
        <fullName evidence="9">Lipoyl synthase</fullName>
        <ecNumber evidence="9">2.8.1.8</ecNumber>
    </recommendedName>
    <alternativeName>
        <fullName evidence="9">Lip-syn</fullName>
        <shortName evidence="9">LS</shortName>
    </alternativeName>
    <alternativeName>
        <fullName evidence="9">Lipoate synthase</fullName>
    </alternativeName>
    <alternativeName>
        <fullName evidence="9">Lipoic acid synthase</fullName>
    </alternativeName>
    <alternativeName>
        <fullName evidence="9">Sulfur insertion protein LipA</fullName>
    </alternativeName>
</protein>
<dbReference type="GO" id="GO:0009249">
    <property type="term" value="P:protein lipoylation"/>
    <property type="evidence" value="ECO:0007669"/>
    <property type="project" value="UniProtKB-UniRule"/>
</dbReference>
<dbReference type="InterPro" id="IPR006638">
    <property type="entry name" value="Elp3/MiaA/NifB-like_rSAM"/>
</dbReference>
<dbReference type="FunFam" id="3.20.20.70:FF:000040">
    <property type="entry name" value="Lipoyl synthase"/>
    <property type="match status" value="1"/>
</dbReference>
<keyword evidence="7 9" id="KW-0411">Iron-sulfur</keyword>
<feature type="binding site" evidence="9">
    <location>
        <position position="37"/>
    </location>
    <ligand>
        <name>[4Fe-4S] cluster</name>
        <dbReference type="ChEBI" id="CHEBI:49883"/>
        <label>1</label>
    </ligand>
</feature>
<dbReference type="SFLD" id="SFLDS00029">
    <property type="entry name" value="Radical_SAM"/>
    <property type="match status" value="1"/>
</dbReference>
<dbReference type="AlphaFoldDB" id="A0A939IH46"/>
<dbReference type="InterPro" id="IPR007197">
    <property type="entry name" value="rSAM"/>
</dbReference>
<dbReference type="HAMAP" id="MF_00206">
    <property type="entry name" value="Lipoyl_synth"/>
    <property type="match status" value="1"/>
</dbReference>
<dbReference type="Pfam" id="PF04055">
    <property type="entry name" value="Radical_SAM"/>
    <property type="match status" value="1"/>
</dbReference>
<feature type="binding site" evidence="9">
    <location>
        <position position="42"/>
    </location>
    <ligand>
        <name>[4Fe-4S] cluster</name>
        <dbReference type="ChEBI" id="CHEBI:49883"/>
        <label>1</label>
    </ligand>
</feature>
<dbReference type="InterPro" id="IPR058240">
    <property type="entry name" value="rSAM_sf"/>
</dbReference>
<gene>
    <name evidence="9 11" type="primary">lipA</name>
    <name evidence="11" type="ORF">JYB65_07040</name>
</gene>
<evidence type="ECO:0000256" key="9">
    <source>
        <dbReference type="HAMAP-Rule" id="MF_00206"/>
    </source>
</evidence>
<dbReference type="NCBIfam" id="NF009544">
    <property type="entry name" value="PRK12928.1"/>
    <property type="match status" value="1"/>
</dbReference>
<evidence type="ECO:0000256" key="6">
    <source>
        <dbReference type="ARBA" id="ARBA00023004"/>
    </source>
</evidence>
<feature type="domain" description="Radical SAM core" evidence="10">
    <location>
        <begin position="49"/>
        <end position="265"/>
    </location>
</feature>
<proteinExistence type="inferred from homology"/>
<evidence type="ECO:0000256" key="2">
    <source>
        <dbReference type="ARBA" id="ARBA00022490"/>
    </source>
</evidence>
<dbReference type="PROSITE" id="PS51918">
    <property type="entry name" value="RADICAL_SAM"/>
    <property type="match status" value="1"/>
</dbReference>
<feature type="binding site" evidence="9">
    <location>
        <position position="63"/>
    </location>
    <ligand>
        <name>[4Fe-4S] cluster</name>
        <dbReference type="ChEBI" id="CHEBI:49883"/>
        <label>2</label>
        <note>4Fe-4S-S-AdoMet</note>
    </ligand>
</feature>
<keyword evidence="6 9" id="KW-0408">Iron</keyword>
<sequence>MSSILQKPEWLTKKISNINIIEDTAALLTDLSLHTVCDGADCPNRCECYSKKTATFMILGSVCTRQCRFCAVSKGRPGLLDANEPANVGKACRELGLKHVVVTSVTRDDLPDGGAEHFALTVQEIRSQNPSATIELLIPDLNGNWDALKIITDSKPDVLNHNVETVPALYANVRPQANYERSLELIRKVKEFDCKIFTKSGIMVGLGEKEEQVYQVMDDLIKSNCDILTVGQYLQPSSQHISLKEYVHPEKFEEYKWIAETKGFKYVYSGPFVRSSYNASLGLDQINTLNGQIAISIT</sequence>
<organism evidence="11 12">
    <name type="scientific">Clostridium aminobutyricum</name>
    <dbReference type="NCBI Taxonomy" id="33953"/>
    <lineage>
        <taxon>Bacteria</taxon>
        <taxon>Bacillati</taxon>
        <taxon>Bacillota</taxon>
        <taxon>Clostridia</taxon>
        <taxon>Eubacteriales</taxon>
        <taxon>Clostridiaceae</taxon>
        <taxon>Clostridium</taxon>
    </lineage>
</organism>
<feature type="binding site" evidence="9">
    <location>
        <position position="48"/>
    </location>
    <ligand>
        <name>[4Fe-4S] cluster</name>
        <dbReference type="ChEBI" id="CHEBI:49883"/>
        <label>1</label>
    </ligand>
</feature>
<dbReference type="NCBIfam" id="NF004019">
    <property type="entry name" value="PRK05481.1"/>
    <property type="match status" value="1"/>
</dbReference>
<evidence type="ECO:0000259" key="10">
    <source>
        <dbReference type="PROSITE" id="PS51918"/>
    </source>
</evidence>
<dbReference type="Proteomes" id="UP000664545">
    <property type="component" value="Unassembled WGS sequence"/>
</dbReference>
<name>A0A939IH46_CLOAM</name>
<dbReference type="GO" id="GO:0005737">
    <property type="term" value="C:cytoplasm"/>
    <property type="evidence" value="ECO:0007669"/>
    <property type="project" value="UniProtKB-SubCell"/>
</dbReference>
<keyword evidence="5 9" id="KW-0479">Metal-binding</keyword>
<dbReference type="NCBIfam" id="TIGR00510">
    <property type="entry name" value="lipA"/>
    <property type="match status" value="1"/>
</dbReference>
<dbReference type="InterPro" id="IPR003698">
    <property type="entry name" value="Lipoyl_synth"/>
</dbReference>
<evidence type="ECO:0000256" key="8">
    <source>
        <dbReference type="ARBA" id="ARBA00047326"/>
    </source>
</evidence>
<comment type="pathway">
    <text evidence="9">Protein modification; protein lipoylation via endogenous pathway; protein N(6)-(lipoyl)lysine from octanoyl-[acyl-carrier-protein]: step 2/2.</text>
</comment>
<comment type="function">
    <text evidence="9">Catalyzes the radical-mediated insertion of two sulfur atoms into the C-6 and C-8 positions of the octanoyl moiety bound to the lipoyl domains of lipoate-dependent enzymes, thereby converting the octanoylated domains into lipoylated derivatives.</text>
</comment>
<keyword evidence="3 9" id="KW-0808">Transferase</keyword>
<accession>A0A939IH46</accession>
<evidence type="ECO:0000256" key="4">
    <source>
        <dbReference type="ARBA" id="ARBA00022691"/>
    </source>
</evidence>
<dbReference type="PIRSF" id="PIRSF005963">
    <property type="entry name" value="Lipoyl_synth"/>
    <property type="match status" value="1"/>
</dbReference>
<feature type="binding site" evidence="9">
    <location>
        <position position="70"/>
    </location>
    <ligand>
        <name>[4Fe-4S] cluster</name>
        <dbReference type="ChEBI" id="CHEBI:49883"/>
        <label>2</label>
        <note>4Fe-4S-S-AdoMet</note>
    </ligand>
</feature>
<comment type="cofactor">
    <cofactor evidence="9">
        <name>[4Fe-4S] cluster</name>
        <dbReference type="ChEBI" id="CHEBI:49883"/>
    </cofactor>
    <text evidence="9">Binds 2 [4Fe-4S] clusters per subunit. One cluster is coordinated with 3 cysteines and an exchangeable S-adenosyl-L-methionine.</text>
</comment>
<keyword evidence="12" id="KW-1185">Reference proteome</keyword>
<dbReference type="GO" id="GO:0016992">
    <property type="term" value="F:lipoate synthase activity"/>
    <property type="evidence" value="ECO:0007669"/>
    <property type="project" value="UniProtKB-UniRule"/>
</dbReference>
<dbReference type="SFLD" id="SFLDG01058">
    <property type="entry name" value="lipoyl_synthase_like"/>
    <property type="match status" value="1"/>
</dbReference>
<evidence type="ECO:0000313" key="12">
    <source>
        <dbReference type="Proteomes" id="UP000664545"/>
    </source>
</evidence>